<proteinExistence type="predicted"/>
<keyword evidence="2" id="KW-1185">Reference proteome</keyword>
<comment type="caution">
    <text evidence="1">The sequence shown here is derived from an EMBL/GenBank/DDBJ whole genome shotgun (WGS) entry which is preliminary data.</text>
</comment>
<dbReference type="AlphaFoldDB" id="A0A1N7SXH4"/>
<protein>
    <submittedName>
        <fullName evidence="1">Uncharacterized protein</fullName>
    </submittedName>
</protein>
<organism evidence="1 2">
    <name type="scientific">Paraburkholderia piptadeniae</name>
    <dbReference type="NCBI Taxonomy" id="1701573"/>
    <lineage>
        <taxon>Bacteria</taxon>
        <taxon>Pseudomonadati</taxon>
        <taxon>Pseudomonadota</taxon>
        <taxon>Betaproteobacteria</taxon>
        <taxon>Burkholderiales</taxon>
        <taxon>Burkholderiaceae</taxon>
        <taxon>Paraburkholderia</taxon>
    </lineage>
</organism>
<evidence type="ECO:0000313" key="1">
    <source>
        <dbReference type="EMBL" id="SIT51614.1"/>
    </source>
</evidence>
<dbReference type="EMBL" id="CYGY02000125">
    <property type="protein sequence ID" value="SIT51614.1"/>
    <property type="molecule type" value="Genomic_DNA"/>
</dbReference>
<dbReference type="Proteomes" id="UP000195569">
    <property type="component" value="Unassembled WGS sequence"/>
</dbReference>
<accession>A0A1N7SXH4</accession>
<gene>
    <name evidence="1" type="ORF">BN2476_1250013</name>
</gene>
<sequence>MTGPRYAGCLRMAAAFPVTILAPQQSQLLFDYFILMRAFAAGTSDDLRCATAVPRTCGWLGRPHADATKAARLPHYFP</sequence>
<reference evidence="1" key="1">
    <citation type="submission" date="2016-12" db="EMBL/GenBank/DDBJ databases">
        <authorList>
            <person name="Moulin L."/>
        </authorList>
    </citation>
    <scope>NUCLEOTIDE SEQUENCE [LARGE SCALE GENOMIC DNA]</scope>
    <source>
        <strain evidence="1">STM 7183</strain>
    </source>
</reference>
<name>A0A1N7SXH4_9BURK</name>
<evidence type="ECO:0000313" key="2">
    <source>
        <dbReference type="Proteomes" id="UP000195569"/>
    </source>
</evidence>